<dbReference type="GO" id="GO:0005634">
    <property type="term" value="C:nucleus"/>
    <property type="evidence" value="ECO:0007669"/>
    <property type="project" value="TreeGrafter"/>
</dbReference>
<evidence type="ECO:0000313" key="9">
    <source>
        <dbReference type="Proteomes" id="UP000076552"/>
    </source>
</evidence>
<dbReference type="InterPro" id="IPR049730">
    <property type="entry name" value="SNF2/RAD54-like_C"/>
</dbReference>
<sequence>MSTDLWQQNQPAAQESYDSCRIEEQSDGAKSVEPTQLPGIYSDIVCFGMLVGIKGTCRSPFLTNKFSNDVRLETPGSFVGTLDESLKGDVSLESIYLTTALLEEADIKLQIRCAVSANPPRLSSNGKPLRVTAQTTECSLDIILYGPSNFSDSICTFIEECNDYLEDQPKLYLQDPIDCDLNVRYCNPQRLPPLEPMCHQLTFDLGQKRHSPVEFTEIEPPPDLLGLLDSQEDLPEAHQKQALSFMQRREQGWVFDGTRPDIWEGIDGVCSFVNRISNARQAEEPPSFYGGIIADPMGLGKTLTMIALIASDSYHPELCEASGPSGVLGEESSGMTLIVVPPALLGTWEEELTTHVEPERLPWRLHHGKHRLAGLSMHEHIALVLTTYHTLSTEWRSGGSASSLLYTTRWRRVILDEAHYIRNSDSQIARAVCGIDSVARWAVTGTPIQNHLNDLAALLKFLSVYPYSEKRVFDADISGLWKTGNSEEAVKRLRRLSGCILLRRPKGTIELPPRHDRECYVDFSPKERELYNQVRHQTIERLDEVMMQRNGGTRTTSFVNILQQIEAMRMVCNLGLLYPSRHGSSNVKGNNLNAKSWKQTAQSSFNLRYEMSSIQCHLCPFTLDSNFHPLDESDTTKAMFYSCLTFVCSSCARGDVRQNTRPGCGHNPPCPSAPVSTSTASLEAPTLALSFCNVMGTSYLPTKVFALIKDLRQLPKNVKCVVFSTWRMTLDVVERALKQANISFLRFDGKVPQRERHGVVERFRKDPSVQVLLLTLSCGAVGNPTIEDQALARIHRIGQKHEVTTLRFYVRDSFEEAGLLRSQVNMPLSARASPAAQRIIREAFDDLQRTMADQDSADFAVMTLDKVIKAAHEIEDQLAAQQQLRNMRRLTPLFNGLQYYSKSIEVACNGTPYMPWIWAPIKIILKIASDYVDAFDKIIGAYARIAEPLARFKIFHETYPKNMELQQTFAIFYSDILKFHKEAYKFVRRSSWKVFFMTSWGRFQRRFDGIIDNLKAHEKLVDETANAVGHSEMKKMREEVATIRQQELEKVAKEEKERTTAQYVAIVCWLKTDSSEQAKVFDSVKEEPQKYPETCNWILSQKKIVPWMRCSQEAAFLVLHGHPGTGKSVLTTQIVTFLRSSGASLVVSHICTYSQAASTDYDQILRSILLQLVQQDTDLVAYIHEEFIVKKRTVTSQAIEHLILEVVSAVSDNPSQIKYVHVVLDGLDECEHEKQAKITNLLERMVNAASNSHSTVCKALVSSRMPPNAARRLRHKHVVSLVEEKASLGEAIAKYSIRRLGDLQSKMDFKDSELEDLKVQLVRKADGMFLWARLVLDYLTNNLFVRKHEVIDAVNSLPRKLGEFYGQILAQIVSHFDKRSIARLQSIFGWIAFAKRPLRKAELRAALSSPTKSERVDVEELAPSYLFERCKPLIEERSDTTFVFIHVSVKEFLQSSESNTFLDESAQVYEHGLATASCLLSGLRVFDTSYPVQARYLRVLQGFHGLHVYASEFWVEYLLHVATSKNGMDVTSKFYARSHELSVALNLLRLVESQEMGREKVNYRLVHLEDYPELWNAARATTSERAWKTLTDVERTTNLIEITNLRTLLRNYQHTVKELLRVSRFEGVSIQELEKFKQDFRNAAFTCRLWACPLAGNGFESESLREDHERAHVPRIACDKPGCQYPPFSSARALKNHHNKDHSLDMPKIRIRAPHHSGRTLEQTSISSQKERRHNITGEKKTISSILPSERTSQTPVSARSSPIMPTTVSSLERSGRASLDIDHEWTLLFNHDVIFPLRLNIVRTMPLENSVSCVRFSHDGKYIAMGSGIAVHIYDIDTGAKFRSFTDHSSFLHGHKFISSICFSPDGKYLVSCASGDSLINIWDIQRGIIHKALRGHTDRVHALDFTRDGTNVVSGSSDKTVRLWSARTGSNTNILTCGGRILCVAFSQDCNYIAAGSVDGTISVWVTGTGRPMAQLKGPDGHLSRVYGISFSHDGKYLISCGFDRTIKQWQLGAAKGATDSIGGQCIKTFEENFDYVHSIAFTADDAWIISSSTDCVKFWDPVTGASSQLISHTFEGLDILFSTDPSRRYFATCSSDNALRIWSYFDIR</sequence>
<dbReference type="Pfam" id="PF00271">
    <property type="entry name" value="Helicase_C"/>
    <property type="match status" value="1"/>
</dbReference>
<dbReference type="SMART" id="SM00320">
    <property type="entry name" value="WD40"/>
    <property type="match status" value="7"/>
</dbReference>
<dbReference type="Gene3D" id="3.40.50.300">
    <property type="entry name" value="P-loop containing nucleotide triphosphate hydrolases"/>
    <property type="match status" value="2"/>
</dbReference>
<dbReference type="InterPro" id="IPR000330">
    <property type="entry name" value="SNF2_N"/>
</dbReference>
<dbReference type="GO" id="GO:0008094">
    <property type="term" value="F:ATP-dependent activity, acting on DNA"/>
    <property type="evidence" value="ECO:0007669"/>
    <property type="project" value="TreeGrafter"/>
</dbReference>
<feature type="region of interest" description="Disordered" evidence="6">
    <location>
        <begin position="1717"/>
        <end position="1743"/>
    </location>
</feature>
<dbReference type="InterPro" id="IPR038718">
    <property type="entry name" value="SNF2-like_sf"/>
</dbReference>
<name>A0A166XPU8_9PEZI</name>
<reference evidence="8 9" key="1">
    <citation type="submission" date="2015-06" db="EMBL/GenBank/DDBJ databases">
        <title>Survival trade-offs in plant roots during colonization by closely related pathogenic and mutualistic fungi.</title>
        <authorList>
            <person name="Hacquard S."/>
            <person name="Kracher B."/>
            <person name="Hiruma K."/>
            <person name="Weinman A."/>
            <person name="Muench P."/>
            <person name="Garrido Oter R."/>
            <person name="Ver Loren van Themaat E."/>
            <person name="Dallerey J.-F."/>
            <person name="Damm U."/>
            <person name="Henrissat B."/>
            <person name="Lespinet O."/>
            <person name="Thon M."/>
            <person name="Kemen E."/>
            <person name="McHardy A.C."/>
            <person name="Schulze-Lefert P."/>
            <person name="O'Connell R.J."/>
        </authorList>
    </citation>
    <scope>NUCLEOTIDE SEQUENCE [LARGE SCALE GENOMIC DNA]</scope>
    <source>
        <strain evidence="8 9">0861</strain>
    </source>
</reference>
<dbReference type="Proteomes" id="UP000076552">
    <property type="component" value="Unassembled WGS sequence"/>
</dbReference>
<evidence type="ECO:0000256" key="4">
    <source>
        <dbReference type="ARBA" id="ARBA00022840"/>
    </source>
</evidence>
<dbReference type="SMART" id="SM00490">
    <property type="entry name" value="HELICc"/>
    <property type="match status" value="1"/>
</dbReference>
<dbReference type="InterPro" id="IPR036322">
    <property type="entry name" value="WD40_repeat_dom_sf"/>
</dbReference>
<dbReference type="CDD" id="cd00200">
    <property type="entry name" value="WD40"/>
    <property type="match status" value="1"/>
</dbReference>
<organism evidence="8 9">
    <name type="scientific">Colletotrichum tofieldiae</name>
    <dbReference type="NCBI Taxonomy" id="708197"/>
    <lineage>
        <taxon>Eukaryota</taxon>
        <taxon>Fungi</taxon>
        <taxon>Dikarya</taxon>
        <taxon>Ascomycota</taxon>
        <taxon>Pezizomycotina</taxon>
        <taxon>Sordariomycetes</taxon>
        <taxon>Hypocreomycetidae</taxon>
        <taxon>Glomerellales</taxon>
        <taxon>Glomerellaceae</taxon>
        <taxon>Colletotrichum</taxon>
        <taxon>Colletotrichum spaethianum species complex</taxon>
    </lineage>
</organism>
<dbReference type="InterPro" id="IPR056125">
    <property type="entry name" value="DUF7708"/>
</dbReference>
<dbReference type="Gene3D" id="2.130.10.10">
    <property type="entry name" value="YVTN repeat-like/Quinoprotein amine dehydrogenase"/>
    <property type="match status" value="1"/>
</dbReference>
<evidence type="ECO:0000256" key="6">
    <source>
        <dbReference type="SAM" id="MobiDB-lite"/>
    </source>
</evidence>
<dbReference type="Pfam" id="PF24883">
    <property type="entry name" value="NPHP3_N"/>
    <property type="match status" value="1"/>
</dbReference>
<dbReference type="Pfam" id="PF00400">
    <property type="entry name" value="WD40"/>
    <property type="match status" value="5"/>
</dbReference>
<evidence type="ECO:0000256" key="5">
    <source>
        <dbReference type="PROSITE-ProRule" id="PRU00221"/>
    </source>
</evidence>
<dbReference type="GO" id="GO:0005524">
    <property type="term" value="F:ATP binding"/>
    <property type="evidence" value="ECO:0007669"/>
    <property type="project" value="UniProtKB-KW"/>
</dbReference>
<dbReference type="EMBL" id="LFIV01000012">
    <property type="protein sequence ID" value="KZL76817.1"/>
    <property type="molecule type" value="Genomic_DNA"/>
</dbReference>
<evidence type="ECO:0000259" key="7">
    <source>
        <dbReference type="PROSITE" id="PS51192"/>
    </source>
</evidence>
<feature type="repeat" description="WD" evidence="5">
    <location>
        <begin position="1943"/>
        <end position="1977"/>
    </location>
</feature>
<keyword evidence="2" id="KW-0547">Nucleotide-binding</keyword>
<feature type="domain" description="Helicase ATP-binding" evidence="7">
    <location>
        <begin position="282"/>
        <end position="465"/>
    </location>
</feature>
<dbReference type="Gene3D" id="3.40.50.10810">
    <property type="entry name" value="Tandem AAA-ATPase domain"/>
    <property type="match status" value="1"/>
</dbReference>
<dbReference type="InterPro" id="IPR015943">
    <property type="entry name" value="WD40/YVTN_repeat-like_dom_sf"/>
</dbReference>
<comment type="caution">
    <text evidence="8">The sequence shown here is derived from an EMBL/GenBank/DDBJ whole genome shotgun (WGS) entry which is preliminary data.</text>
</comment>
<dbReference type="CDD" id="cd18793">
    <property type="entry name" value="SF2_C_SNF"/>
    <property type="match status" value="1"/>
</dbReference>
<gene>
    <name evidence="8" type="ORF">CT0861_11315</name>
</gene>
<dbReference type="InterPro" id="IPR001650">
    <property type="entry name" value="Helicase_C-like"/>
</dbReference>
<evidence type="ECO:0000313" key="8">
    <source>
        <dbReference type="EMBL" id="KZL76817.1"/>
    </source>
</evidence>
<evidence type="ECO:0000256" key="3">
    <source>
        <dbReference type="ARBA" id="ARBA00022801"/>
    </source>
</evidence>
<keyword evidence="5" id="KW-0853">WD repeat</keyword>
<keyword evidence="3" id="KW-0378">Hydrolase</keyword>
<dbReference type="Pfam" id="PF24809">
    <property type="entry name" value="DUF7708"/>
    <property type="match status" value="1"/>
</dbReference>
<dbReference type="STRING" id="708197.A0A166XPU8"/>
<dbReference type="SMART" id="SM00487">
    <property type="entry name" value="DEXDc"/>
    <property type="match status" value="1"/>
</dbReference>
<proteinExistence type="predicted"/>
<keyword evidence="1" id="KW-0677">Repeat</keyword>
<dbReference type="PANTHER" id="PTHR45626">
    <property type="entry name" value="TRANSCRIPTION TERMINATION FACTOR 2-RELATED"/>
    <property type="match status" value="1"/>
</dbReference>
<dbReference type="CDD" id="cd18008">
    <property type="entry name" value="DEXDc_SHPRH-like"/>
    <property type="match status" value="1"/>
</dbReference>
<dbReference type="SUPFAM" id="SSF50978">
    <property type="entry name" value="WD40 repeat-like"/>
    <property type="match status" value="1"/>
</dbReference>
<dbReference type="Pfam" id="PF00176">
    <property type="entry name" value="SNF2-rel_dom"/>
    <property type="match status" value="1"/>
</dbReference>
<dbReference type="InterPro" id="IPR014001">
    <property type="entry name" value="Helicase_ATP-bd"/>
</dbReference>
<dbReference type="SUPFAM" id="SSF52540">
    <property type="entry name" value="P-loop containing nucleoside triphosphate hydrolases"/>
    <property type="match status" value="3"/>
</dbReference>
<dbReference type="GO" id="GO:0016787">
    <property type="term" value="F:hydrolase activity"/>
    <property type="evidence" value="ECO:0007669"/>
    <property type="project" value="UniProtKB-KW"/>
</dbReference>
<dbReference type="GO" id="GO:0006281">
    <property type="term" value="P:DNA repair"/>
    <property type="evidence" value="ECO:0007669"/>
    <property type="project" value="TreeGrafter"/>
</dbReference>
<dbReference type="PROSITE" id="PS51192">
    <property type="entry name" value="HELICASE_ATP_BIND_1"/>
    <property type="match status" value="1"/>
</dbReference>
<evidence type="ECO:0000256" key="2">
    <source>
        <dbReference type="ARBA" id="ARBA00022741"/>
    </source>
</evidence>
<feature type="repeat" description="WD" evidence="5">
    <location>
        <begin position="1895"/>
        <end position="1936"/>
    </location>
</feature>
<keyword evidence="9" id="KW-1185">Reference proteome</keyword>
<accession>A0A166XPU8</accession>
<protein>
    <submittedName>
        <fullName evidence="8">NACHT domain protein</fullName>
    </submittedName>
</protein>
<dbReference type="PROSITE" id="PS50082">
    <property type="entry name" value="WD_REPEATS_2"/>
    <property type="match status" value="3"/>
</dbReference>
<dbReference type="InterPro" id="IPR056884">
    <property type="entry name" value="NPHP3-like_N"/>
</dbReference>
<feature type="repeat" description="WD" evidence="5">
    <location>
        <begin position="1981"/>
        <end position="2014"/>
    </location>
</feature>
<keyword evidence="4" id="KW-0067">ATP-binding</keyword>
<dbReference type="PANTHER" id="PTHR45626:SF22">
    <property type="entry name" value="DNA REPAIR PROTEIN RAD5"/>
    <property type="match status" value="1"/>
</dbReference>
<dbReference type="InterPro" id="IPR001680">
    <property type="entry name" value="WD40_rpt"/>
</dbReference>
<dbReference type="InterPro" id="IPR050628">
    <property type="entry name" value="SNF2_RAD54_helicase_TF"/>
</dbReference>
<evidence type="ECO:0000256" key="1">
    <source>
        <dbReference type="ARBA" id="ARBA00022737"/>
    </source>
</evidence>
<dbReference type="PROSITE" id="PS50294">
    <property type="entry name" value="WD_REPEATS_REGION"/>
    <property type="match status" value="2"/>
</dbReference>
<dbReference type="InterPro" id="IPR027417">
    <property type="entry name" value="P-loop_NTPase"/>
</dbReference>